<dbReference type="EMBL" id="PNIQ01000969">
    <property type="protein sequence ID" value="PMP74904.1"/>
    <property type="molecule type" value="Genomic_DNA"/>
</dbReference>
<protein>
    <submittedName>
        <fullName evidence="3">Diguanylate cyclase</fullName>
    </submittedName>
</protein>
<organism evidence="3 4">
    <name type="scientific">Chloroflexus aggregans</name>
    <dbReference type="NCBI Taxonomy" id="152260"/>
    <lineage>
        <taxon>Bacteria</taxon>
        <taxon>Bacillati</taxon>
        <taxon>Chloroflexota</taxon>
        <taxon>Chloroflexia</taxon>
        <taxon>Chloroflexales</taxon>
        <taxon>Chloroflexineae</taxon>
        <taxon>Chloroflexaceae</taxon>
        <taxon>Chloroflexus</taxon>
    </lineage>
</organism>
<accession>A0A2J6WVF8</accession>
<dbReference type="InterPro" id="IPR029787">
    <property type="entry name" value="Nucleotide_cyclase"/>
</dbReference>
<feature type="domain" description="GAF" evidence="2">
    <location>
        <begin position="127"/>
        <end position="270"/>
    </location>
</feature>
<dbReference type="Pfam" id="PF01590">
    <property type="entry name" value="GAF"/>
    <property type="match status" value="1"/>
</dbReference>
<dbReference type="SUPFAM" id="SSF55073">
    <property type="entry name" value="Nucleotide cyclase"/>
    <property type="match status" value="1"/>
</dbReference>
<dbReference type="SUPFAM" id="SSF55781">
    <property type="entry name" value="GAF domain-like"/>
    <property type="match status" value="2"/>
</dbReference>
<reference evidence="3 4" key="1">
    <citation type="submission" date="2018-01" db="EMBL/GenBank/DDBJ databases">
        <title>Metagenomic assembled genomes from two thermal pools in the Uzon Caldera, Kamchatka, Russia.</title>
        <authorList>
            <person name="Wilkins L."/>
            <person name="Ettinger C."/>
        </authorList>
    </citation>
    <scope>NUCLEOTIDE SEQUENCE [LARGE SCALE GENOMIC DNA]</scope>
    <source>
        <strain evidence="3">ZAV-02</strain>
    </source>
</reference>
<evidence type="ECO:0000259" key="2">
    <source>
        <dbReference type="SMART" id="SM00065"/>
    </source>
</evidence>
<keyword evidence="1" id="KW-0472">Membrane</keyword>
<evidence type="ECO:0000256" key="1">
    <source>
        <dbReference type="SAM" id="Phobius"/>
    </source>
</evidence>
<proteinExistence type="predicted"/>
<dbReference type="SMART" id="SM00065">
    <property type="entry name" value="GAF"/>
    <property type="match status" value="2"/>
</dbReference>
<sequence length="661" mass="72866">MYLPRSNIRRILALTIPGGISLGLLLYALITIVNRQFPETPTITLLVALLFGGVIGIALAAAAWMSLRYALSEMRRHATTVLQADLPPLTDNDPLVSLRQTVSDAIAAVPHSSTLAMLAQRLGELTDRDTMITVVAEYLSEHLAVQGAILLLHDAERGVLIPTSGWGIASVNRTVTFDKDGSALGRALRERRVARFSSVQMRSLLATTSPQSLTVVSWPLWIQQAPLGVLCLMITGTDVRLNDEQEQFVTQAVNLLAIQLQAATYRQWCTREQRRLDAFDRVITSVIEQPSLERALTELLQIAAEVTESSHGTFLLIDPEANVIRARITLNEGNILPLNVAAAPILKHGLAGWVLRTQRGVIIDDIERDTRWIPTPGLELMRSALAMPLFHGDRPLGVLTLADPMPYRYSRRSLALVAALAAYAVSVMVHHRYEGIVEPAEVVRARRLLSAYLAPETIRELMGNRSRLMQALQPQVMTATLVYGCLRGIERLTDMTVHQLIERITGPFHSECRAIVHQLQGAYIILDERSFCAAFGFPQPRFDDATRALQAAQQIQAAVPRLRLRWQQELGVDVTIAGGVTTGQLAVGVIEDEQIATLVWTGTAMCEVRRLYQLARNDEIIVGDSVLKMTNVHQFTLDPLAPVSLSNGDDSAPVYRLVSSS</sequence>
<keyword evidence="1" id="KW-1133">Transmembrane helix</keyword>
<name>A0A2J6WVF8_9CHLR</name>
<dbReference type="Gene3D" id="3.30.70.1230">
    <property type="entry name" value="Nucleotide cyclase"/>
    <property type="match status" value="1"/>
</dbReference>
<evidence type="ECO:0000313" key="4">
    <source>
        <dbReference type="Proteomes" id="UP000243376"/>
    </source>
</evidence>
<dbReference type="InterPro" id="IPR029016">
    <property type="entry name" value="GAF-like_dom_sf"/>
</dbReference>
<comment type="caution">
    <text evidence="3">The sequence shown here is derived from an EMBL/GenBank/DDBJ whole genome shotgun (WGS) entry which is preliminary data.</text>
</comment>
<feature type="transmembrane region" description="Helical" evidence="1">
    <location>
        <begin position="12"/>
        <end position="33"/>
    </location>
</feature>
<evidence type="ECO:0000313" key="3">
    <source>
        <dbReference type="EMBL" id="PMP74904.1"/>
    </source>
</evidence>
<gene>
    <name evidence="3" type="ORF">C0184_14500</name>
</gene>
<feature type="transmembrane region" description="Helical" evidence="1">
    <location>
        <begin position="45"/>
        <end position="67"/>
    </location>
</feature>
<keyword evidence="1" id="KW-0812">Transmembrane</keyword>
<feature type="domain" description="GAF" evidence="2">
    <location>
        <begin position="291"/>
        <end position="438"/>
    </location>
</feature>
<dbReference type="Pfam" id="PF13185">
    <property type="entry name" value="GAF_2"/>
    <property type="match status" value="1"/>
</dbReference>
<dbReference type="AlphaFoldDB" id="A0A2J6WVF8"/>
<dbReference type="Proteomes" id="UP000243376">
    <property type="component" value="Unassembled WGS sequence"/>
</dbReference>
<dbReference type="Gene3D" id="3.30.450.40">
    <property type="match status" value="2"/>
</dbReference>
<dbReference type="InterPro" id="IPR003018">
    <property type="entry name" value="GAF"/>
</dbReference>